<keyword evidence="3" id="KW-1185">Reference proteome</keyword>
<evidence type="ECO:0000313" key="3">
    <source>
        <dbReference type="Proteomes" id="UP000510647"/>
    </source>
</evidence>
<dbReference type="Pfam" id="PF11001">
    <property type="entry name" value="AFUB_07903_YDR124W_hel"/>
    <property type="match status" value="1"/>
</dbReference>
<dbReference type="PANTHER" id="PTHR36102">
    <property type="entry name" value="CHROMOSOME 10, WHOLE GENOME SHOTGUN SEQUENCE"/>
    <property type="match status" value="1"/>
</dbReference>
<accession>A0A7H9HYA8</accession>
<evidence type="ECO:0000313" key="2">
    <source>
        <dbReference type="EMBL" id="QLQ82411.1"/>
    </source>
</evidence>
<dbReference type="InterPro" id="IPR047092">
    <property type="entry name" value="AFUB_07903/YDR124W-like_hel"/>
</dbReference>
<feature type="domain" description="Subtelomeric hrmA-associated cluster protein AFUB-079030/YDR124W-like helical bundle" evidence="1">
    <location>
        <begin position="84"/>
        <end position="206"/>
    </location>
</feature>
<proteinExistence type="predicted"/>
<dbReference type="InterPro" id="IPR021264">
    <property type="entry name" value="AFUB_079030/YDR124W-like"/>
</dbReference>
<protein>
    <recommendedName>
        <fullName evidence="1">Subtelomeric hrmA-associated cluster protein AFUB-079030/YDR124W-like helical bundle domain-containing protein</fullName>
    </recommendedName>
</protein>
<reference evidence="2 3" key="1">
    <citation type="submission" date="2020-06" db="EMBL/GenBank/DDBJ databases">
        <title>The yeast mating-type switching endonuclease HO is a domesticated member of an unorthodox homing genetic element family.</title>
        <authorList>
            <person name="Coughlan A.Y."/>
            <person name="Lombardi L."/>
            <person name="Braun-Galleani S."/>
            <person name="Martos A.R."/>
            <person name="Galeote V."/>
            <person name="Bigey F."/>
            <person name="Dequin S."/>
            <person name="Byrne K.P."/>
            <person name="Wolfe K.H."/>
        </authorList>
    </citation>
    <scope>NUCLEOTIDE SEQUENCE [LARGE SCALE GENOMIC DNA]</scope>
    <source>
        <strain evidence="2 3">CBS2947</strain>
    </source>
</reference>
<dbReference type="PANTHER" id="PTHR36102:SF1">
    <property type="entry name" value="YDR124W-LIKE HELICAL BUNDLE DOMAIN-CONTAINING PROTEIN"/>
    <property type="match status" value="1"/>
</dbReference>
<evidence type="ECO:0000259" key="1">
    <source>
        <dbReference type="Pfam" id="PF11001"/>
    </source>
</evidence>
<gene>
    <name evidence="2" type="ORF">HG537_0H01730</name>
</gene>
<dbReference type="Proteomes" id="UP000510647">
    <property type="component" value="Chromosome 8"/>
</dbReference>
<dbReference type="OrthoDB" id="5338458at2759"/>
<name>A0A7H9HYA8_9SACH</name>
<organism evidence="2 3">
    <name type="scientific">Torulaspora globosa</name>
    <dbReference type="NCBI Taxonomy" id="48254"/>
    <lineage>
        <taxon>Eukaryota</taxon>
        <taxon>Fungi</taxon>
        <taxon>Dikarya</taxon>
        <taxon>Ascomycota</taxon>
        <taxon>Saccharomycotina</taxon>
        <taxon>Saccharomycetes</taxon>
        <taxon>Saccharomycetales</taxon>
        <taxon>Saccharomycetaceae</taxon>
        <taxon>Torulaspora</taxon>
    </lineage>
</organism>
<sequence>MDKFTDVLVKLQDEGYDFSVFVRKKDESSGGNLLKFSHAYATPAAKQLLPVNIWDLVEDKSILKHDLQPVVAKFHYETIHLPLEDLKSLEKYLESAFKQLRQVPCKSIVKAWIKVIEPRKKTKYPYIKGEITKPDWWPRDVQHREPDHLQKDDRMRLMTSIILTVLPDQKYRTVFDDLRQTSLGLSLFKREPHKELVLRSIFDISRALCSGDGSRTVEVIDLTQFATRQVESHLTAARNVSTRKISSRNHCTGSEADEDRCIDSLSEPVLVESVVATDQNLLDVFGYSVVEESATPCHY</sequence>
<dbReference type="EMBL" id="CP059274">
    <property type="protein sequence ID" value="QLQ82411.1"/>
    <property type="molecule type" value="Genomic_DNA"/>
</dbReference>
<dbReference type="AlphaFoldDB" id="A0A7H9HYA8"/>